<organism evidence="2 3">
    <name type="scientific">Devosia algicola</name>
    <dbReference type="NCBI Taxonomy" id="3026418"/>
    <lineage>
        <taxon>Bacteria</taxon>
        <taxon>Pseudomonadati</taxon>
        <taxon>Pseudomonadota</taxon>
        <taxon>Alphaproteobacteria</taxon>
        <taxon>Hyphomicrobiales</taxon>
        <taxon>Devosiaceae</taxon>
        <taxon>Devosia</taxon>
    </lineage>
</organism>
<keyword evidence="3" id="KW-1185">Reference proteome</keyword>
<feature type="chain" id="PRO_5045190262" description="VWA domain-containing protein" evidence="1">
    <location>
        <begin position="24"/>
        <end position="80"/>
    </location>
</feature>
<dbReference type="RefSeq" id="WP_282220122.1">
    <property type="nucleotide sequence ID" value="NZ_CP118246.1"/>
</dbReference>
<feature type="signal peptide" evidence="1">
    <location>
        <begin position="1"/>
        <end position="23"/>
    </location>
</feature>
<dbReference type="Proteomes" id="UP001220530">
    <property type="component" value="Chromosome"/>
</dbReference>
<name>A0ABY7YRH0_9HYPH</name>
<protein>
    <recommendedName>
        <fullName evidence="4">VWA domain-containing protein</fullName>
    </recommendedName>
</protein>
<proteinExistence type="predicted"/>
<accession>A0ABY7YRH0</accession>
<dbReference type="InterPro" id="IPR036465">
    <property type="entry name" value="vWFA_dom_sf"/>
</dbReference>
<evidence type="ECO:0000313" key="3">
    <source>
        <dbReference type="Proteomes" id="UP001220530"/>
    </source>
</evidence>
<evidence type="ECO:0000313" key="2">
    <source>
        <dbReference type="EMBL" id="WDR03733.1"/>
    </source>
</evidence>
<dbReference type="EMBL" id="CP118246">
    <property type="protein sequence ID" value="WDR03733.1"/>
    <property type="molecule type" value="Genomic_DNA"/>
</dbReference>
<evidence type="ECO:0008006" key="4">
    <source>
        <dbReference type="Google" id="ProtNLM"/>
    </source>
</evidence>
<reference evidence="2 3" key="1">
    <citation type="submission" date="2023-02" db="EMBL/GenBank/DDBJ databases">
        <title>Devosia algicola sp. nov., isolated from the phycosphere of marine algae.</title>
        <authorList>
            <person name="Kim J.M."/>
            <person name="Lee J.K."/>
            <person name="Choi B.J."/>
            <person name="Bayburt H."/>
            <person name="Jeon C.O."/>
        </authorList>
    </citation>
    <scope>NUCLEOTIDE SEQUENCE [LARGE SCALE GENOMIC DNA]</scope>
    <source>
        <strain evidence="2 3">G20-9</strain>
    </source>
</reference>
<keyword evidence="1" id="KW-0732">Signal</keyword>
<evidence type="ECO:0000256" key="1">
    <source>
        <dbReference type="SAM" id="SignalP"/>
    </source>
</evidence>
<gene>
    <name evidence="2" type="ORF">PSQ19_06670</name>
</gene>
<sequence>MGLFRNLMIGVLLIIAAAMPSFAAERAIIVLDGSGSMWAQIDGKARITIARETLASVLKDIPADLELGFMSLWASGKGQL</sequence>
<dbReference type="Gene3D" id="3.40.50.410">
    <property type="entry name" value="von Willebrand factor, type A domain"/>
    <property type="match status" value="1"/>
</dbReference>